<accession>A0ACB8MIX6</accession>
<protein>
    <submittedName>
        <fullName evidence="1">Dolichyl-diphosphooligosaccharide--protein glycosyltransferase subunit 2</fullName>
    </submittedName>
</protein>
<dbReference type="Proteomes" id="UP000829398">
    <property type="component" value="Chromosome 3"/>
</dbReference>
<gene>
    <name evidence="1" type="ORF">KPL71_009930</name>
</gene>
<proteinExistence type="predicted"/>
<dbReference type="EMBL" id="CM039172">
    <property type="protein sequence ID" value="KAH9785375.1"/>
    <property type="molecule type" value="Genomic_DNA"/>
</dbReference>
<sequence length="720" mass="79945">MHLKKNRTIFSRRLDSPVVATNGGSVIKAKSRWQIGPHGTRSFSFIAVERLALPAHTLSPRSRSLATLTDDPHQLFKYDLNPDVSQVLFFWISISALLTSLDGKCYYRNGQESITISGAYFGDFDLPRRWDLPSDFRLSPICCSRPFQTRGRILRQISSFLLLFNFSLEEAYEALRTFEVLGIEKTAELSKAICKSVLGTLESSSSTPKDLFHALGVNGILKCSSKEETFEDQTSKTDLHLSDAEGTFRSIKALSQSDGRWRYSSNNPESSTFAAGIALEALSGVVSLASSEIDQFMIGAVKNDIVKLFDSIEKYDDGTFYFDEKLVNMREQQGPLATTSSVVRGLTAFSSVITESLNVKVNTVLGSHAPPLTVTLVRAFSSSARDNSIIENQELKFDPQDAVYFLDDLPASFDVGEYIFVFKMLVQDSEQQTVYATGTLTQVPIYVTGLIKIENAKIAVLDSDLGSVETQKKLDLAGESTVSVSANHLQKLRLSFQMSTPLGNAFKPHQDFLGLVEKFFYLSGRYDIQLTVGDAVMENSLLREIGYVELDLPEPPENASRPPPQPVDPYTRYGPKAEITHIFRAPEKRPPEELSLAFLVLTILPLFGFIIGLLRLGVNLKNFPTSAVPATFAVIFHLGIAAVLLLYVLFWLKVSLSYVLQFGSVHNIEDTLFLGRFPNGCGTQDPFPPGVSISQIEICLNSMKSFLHKSEFRREEIADS</sequence>
<name>A0ACB8MIX6_CITSI</name>
<comment type="caution">
    <text evidence="1">The sequence shown here is derived from an EMBL/GenBank/DDBJ whole genome shotgun (WGS) entry which is preliminary data.</text>
</comment>
<evidence type="ECO:0000313" key="1">
    <source>
        <dbReference type="EMBL" id="KAH9785375.1"/>
    </source>
</evidence>
<organism evidence="1 2">
    <name type="scientific">Citrus sinensis</name>
    <name type="common">Sweet orange</name>
    <name type="synonym">Citrus aurantium var. sinensis</name>
    <dbReference type="NCBI Taxonomy" id="2711"/>
    <lineage>
        <taxon>Eukaryota</taxon>
        <taxon>Viridiplantae</taxon>
        <taxon>Streptophyta</taxon>
        <taxon>Embryophyta</taxon>
        <taxon>Tracheophyta</taxon>
        <taxon>Spermatophyta</taxon>
        <taxon>Magnoliopsida</taxon>
        <taxon>eudicotyledons</taxon>
        <taxon>Gunneridae</taxon>
        <taxon>Pentapetalae</taxon>
        <taxon>rosids</taxon>
        <taxon>malvids</taxon>
        <taxon>Sapindales</taxon>
        <taxon>Rutaceae</taxon>
        <taxon>Aurantioideae</taxon>
        <taxon>Citrus</taxon>
    </lineage>
</organism>
<reference evidence="2" key="1">
    <citation type="journal article" date="2023" name="Hortic. Res.">
        <title>A chromosome-level phased genome enabling allele-level studies in sweet orange: a case study on citrus Huanglongbing tolerance.</title>
        <authorList>
            <person name="Wu B."/>
            <person name="Yu Q."/>
            <person name="Deng Z."/>
            <person name="Duan Y."/>
            <person name="Luo F."/>
            <person name="Gmitter F. Jr."/>
        </authorList>
    </citation>
    <scope>NUCLEOTIDE SEQUENCE [LARGE SCALE GENOMIC DNA]</scope>
    <source>
        <strain evidence="2">cv. Valencia</strain>
    </source>
</reference>
<keyword evidence="2" id="KW-1185">Reference proteome</keyword>
<evidence type="ECO:0000313" key="2">
    <source>
        <dbReference type="Proteomes" id="UP000829398"/>
    </source>
</evidence>